<dbReference type="EMBL" id="CP008953">
    <property type="protein sequence ID" value="AIG74644.1"/>
    <property type="molecule type" value="Genomic_DNA"/>
</dbReference>
<dbReference type="SUPFAM" id="SSF51182">
    <property type="entry name" value="RmlC-like cupins"/>
    <property type="match status" value="1"/>
</dbReference>
<feature type="binding site" evidence="6">
    <location>
        <position position="74"/>
    </location>
    <ligand>
        <name>Fe cation</name>
        <dbReference type="ChEBI" id="CHEBI:24875"/>
        <note>catalytic</note>
    </ligand>
</feature>
<dbReference type="GO" id="GO:0008198">
    <property type="term" value="F:ferrous iron binding"/>
    <property type="evidence" value="ECO:0007669"/>
    <property type="project" value="TreeGrafter"/>
</dbReference>
<dbReference type="eggNOG" id="COG5553">
    <property type="taxonomic scope" value="Bacteria"/>
</dbReference>
<keyword evidence="2 6" id="KW-0479">Metal-binding</keyword>
<evidence type="ECO:0000256" key="1">
    <source>
        <dbReference type="ARBA" id="ARBA00006622"/>
    </source>
</evidence>
<evidence type="ECO:0000313" key="8">
    <source>
        <dbReference type="Proteomes" id="UP000028492"/>
    </source>
</evidence>
<evidence type="ECO:0000313" key="7">
    <source>
        <dbReference type="EMBL" id="AIG74644.1"/>
    </source>
</evidence>
<dbReference type="InterPro" id="IPR010300">
    <property type="entry name" value="CDO_1"/>
</dbReference>
<evidence type="ECO:0000256" key="4">
    <source>
        <dbReference type="ARBA" id="ARBA00023002"/>
    </source>
</evidence>
<keyword evidence="5 6" id="KW-0408">Iron</keyword>
<evidence type="ECO:0000256" key="2">
    <source>
        <dbReference type="ARBA" id="ARBA00022723"/>
    </source>
</evidence>
<proteinExistence type="inferred from homology"/>
<keyword evidence="3 7" id="KW-0223">Dioxygenase</keyword>
<dbReference type="GO" id="GO:0016702">
    <property type="term" value="F:oxidoreductase activity, acting on single donors with incorporation of molecular oxygen, incorporation of two atoms of oxygen"/>
    <property type="evidence" value="ECO:0007669"/>
    <property type="project" value="InterPro"/>
</dbReference>
<evidence type="ECO:0000256" key="5">
    <source>
        <dbReference type="ARBA" id="ARBA00023004"/>
    </source>
</evidence>
<dbReference type="AlphaFoldDB" id="A0A075UQ99"/>
<keyword evidence="8" id="KW-1185">Reference proteome</keyword>
<accession>A0A075UQ99</accession>
<comment type="similarity">
    <text evidence="1">Belongs to the cysteine dioxygenase family.</text>
</comment>
<name>A0A075UQ99_9PSEU</name>
<dbReference type="CDD" id="cd10548">
    <property type="entry name" value="cupin_CDO"/>
    <property type="match status" value="1"/>
</dbReference>
<sequence length="159" mass="17944">MFAVPDNTLVIPENPALRHPVRVALEFAADRDRWRHLLRYDPEERFSALVDADELQEIWLMSWLPGQHTDLHDHEFAAGAFTVVSGKLSETVARRAAGGRAVTELHSLSEGQSRVFGPGYIHEVRNDGPDPAVSVHVYRHRPRAMRPYHLDPVTGPSRV</sequence>
<dbReference type="Pfam" id="PF05995">
    <property type="entry name" value="CDO_I"/>
    <property type="match status" value="1"/>
</dbReference>
<dbReference type="InterPro" id="IPR011051">
    <property type="entry name" value="RmlC_Cupin_sf"/>
</dbReference>
<dbReference type="KEGG" id="aja:AJAP_08720"/>
<dbReference type="STRING" id="208439.AJAP_08720"/>
<protein>
    <submittedName>
        <fullName evidence="7">Cysteine dioxygenase</fullName>
    </submittedName>
</protein>
<dbReference type="InterPro" id="IPR014710">
    <property type="entry name" value="RmlC-like_jellyroll"/>
</dbReference>
<dbReference type="PANTHER" id="PTHR12918">
    <property type="entry name" value="CYSTEINE DIOXYGENASE"/>
    <property type="match status" value="1"/>
</dbReference>
<keyword evidence="4" id="KW-0560">Oxidoreductase</keyword>
<evidence type="ECO:0000256" key="3">
    <source>
        <dbReference type="ARBA" id="ARBA00022964"/>
    </source>
</evidence>
<dbReference type="Proteomes" id="UP000028492">
    <property type="component" value="Chromosome"/>
</dbReference>
<feature type="binding site" evidence="6">
    <location>
        <position position="72"/>
    </location>
    <ligand>
        <name>Fe cation</name>
        <dbReference type="ChEBI" id="CHEBI:24875"/>
        <note>catalytic</note>
    </ligand>
</feature>
<reference evidence="7 8" key="1">
    <citation type="journal article" date="2014" name="J. Biotechnol.">
        <title>Complete genome sequence of the actinobacterium Amycolatopsis japonica MG417-CF17(T) (=DSM 44213T) producing (S,S)-N,N'-ethylenediaminedisuccinic acid.</title>
        <authorList>
            <person name="Stegmann E."/>
            <person name="Albersmeier A."/>
            <person name="Spohn M."/>
            <person name="Gert H."/>
            <person name="Weber T."/>
            <person name="Wohlleben W."/>
            <person name="Kalinowski J."/>
            <person name="Ruckert C."/>
        </authorList>
    </citation>
    <scope>NUCLEOTIDE SEQUENCE [LARGE SCALE GENOMIC DNA]</scope>
    <source>
        <strain evidence="8">MG417-CF17 (DSM 44213)</strain>
    </source>
</reference>
<feature type="binding site" evidence="6">
    <location>
        <position position="122"/>
    </location>
    <ligand>
        <name>Fe cation</name>
        <dbReference type="ChEBI" id="CHEBI:24875"/>
        <note>catalytic</note>
    </ligand>
</feature>
<dbReference type="HOGENOM" id="CLU_102185_0_0_11"/>
<dbReference type="RefSeq" id="WP_038509505.1">
    <property type="nucleotide sequence ID" value="NZ_CP008953.1"/>
</dbReference>
<dbReference type="Gene3D" id="2.60.120.10">
    <property type="entry name" value="Jelly Rolls"/>
    <property type="match status" value="1"/>
</dbReference>
<organism evidence="7 8">
    <name type="scientific">Amycolatopsis japonica</name>
    <dbReference type="NCBI Taxonomy" id="208439"/>
    <lineage>
        <taxon>Bacteria</taxon>
        <taxon>Bacillati</taxon>
        <taxon>Actinomycetota</taxon>
        <taxon>Actinomycetes</taxon>
        <taxon>Pseudonocardiales</taxon>
        <taxon>Pseudonocardiaceae</taxon>
        <taxon>Amycolatopsis</taxon>
        <taxon>Amycolatopsis japonica group</taxon>
    </lineage>
</organism>
<dbReference type="PANTHER" id="PTHR12918:SF1">
    <property type="entry name" value="CYSTEINE DIOXYGENASE TYPE 1"/>
    <property type="match status" value="1"/>
</dbReference>
<gene>
    <name evidence="7" type="ORF">AJAP_08720</name>
</gene>
<evidence type="ECO:0000256" key="6">
    <source>
        <dbReference type="PIRSR" id="PIRSR610300-51"/>
    </source>
</evidence>